<dbReference type="OMA" id="GICCESI"/>
<dbReference type="Gene3D" id="3.30.40.10">
    <property type="entry name" value="Zinc/RING finger domain, C3HC4 (zinc finger)"/>
    <property type="match status" value="1"/>
</dbReference>
<dbReference type="Pfam" id="PF13445">
    <property type="entry name" value="zf-RING_UBOX"/>
    <property type="match status" value="1"/>
</dbReference>
<dbReference type="Ensembl" id="ENSSFAT00005030283.1">
    <property type="protein sequence ID" value="ENSSFAP00005029206.1"/>
    <property type="gene ID" value="ENSSFAG00005014859.1"/>
</dbReference>
<sequence length="317" mass="35946">MAQRGSQLDPLKFSCSICLDLLKDPLTAPCGHSYCSSCIQSHWDEEKKKGISSCPQCRKEFRQRPDLEKNLLLAELVEDLKKTGLQAAAAESRDKLQDVLRETETNVSLRTSEEELSLLQPQPESRADFLQYSTQIILDGNTLNSRLSLSSGDRKASLVLLHQPYSDHSDRFIGTFQVLGRQSLTGRHYWEVEWTARGVDVAVTYKNISKADHEYGFGCNDKSWGLICYDKTFTFRHKKIRTPLSGPRSPSSRVGVYLDHRAGVLAFYSVSMATMTLLHRVHVAFTQPVYAGVNIYPWAVHFWNLRKGTSVEFLKPQ</sequence>
<dbReference type="InterPro" id="IPR017907">
    <property type="entry name" value="Znf_RING_CS"/>
</dbReference>
<dbReference type="InterPro" id="IPR027370">
    <property type="entry name" value="Znf-RING_euk"/>
</dbReference>
<dbReference type="InterPro" id="IPR043136">
    <property type="entry name" value="B30.2/SPRY_sf"/>
</dbReference>
<evidence type="ECO:0000259" key="7">
    <source>
        <dbReference type="PROSITE" id="PS50089"/>
    </source>
</evidence>
<dbReference type="PRINTS" id="PR01407">
    <property type="entry name" value="BUTYPHLNCDUF"/>
</dbReference>
<proteinExistence type="predicted"/>
<accession>A0A672HJ13</accession>
<evidence type="ECO:0000256" key="4">
    <source>
        <dbReference type="ARBA" id="ARBA00022833"/>
    </source>
</evidence>
<dbReference type="GO" id="GO:0005737">
    <property type="term" value="C:cytoplasm"/>
    <property type="evidence" value="ECO:0007669"/>
    <property type="project" value="UniProtKB-ARBA"/>
</dbReference>
<evidence type="ECO:0000259" key="8">
    <source>
        <dbReference type="PROSITE" id="PS50188"/>
    </source>
</evidence>
<keyword evidence="1" id="KW-0399">Innate immunity</keyword>
<dbReference type="InterPro" id="IPR003877">
    <property type="entry name" value="SPRY_dom"/>
</dbReference>
<reference evidence="9" key="2">
    <citation type="submission" date="2025-08" db="UniProtKB">
        <authorList>
            <consortium name="Ensembl"/>
        </authorList>
    </citation>
    <scope>IDENTIFICATION</scope>
</reference>
<dbReference type="InterPro" id="IPR006574">
    <property type="entry name" value="PRY"/>
</dbReference>
<dbReference type="GO" id="GO:0008270">
    <property type="term" value="F:zinc ion binding"/>
    <property type="evidence" value="ECO:0007669"/>
    <property type="project" value="UniProtKB-KW"/>
</dbReference>
<protein>
    <recommendedName>
        <fullName evidence="11">Tripartite motif-containing protein 16-like</fullName>
    </recommendedName>
</protein>
<organism evidence="9 10">
    <name type="scientific">Salarias fasciatus</name>
    <name type="common">Jewelled blenny</name>
    <name type="synonym">Blennius fasciatus</name>
    <dbReference type="NCBI Taxonomy" id="181472"/>
    <lineage>
        <taxon>Eukaryota</taxon>
        <taxon>Metazoa</taxon>
        <taxon>Chordata</taxon>
        <taxon>Craniata</taxon>
        <taxon>Vertebrata</taxon>
        <taxon>Euteleostomi</taxon>
        <taxon>Actinopterygii</taxon>
        <taxon>Neopterygii</taxon>
        <taxon>Teleostei</taxon>
        <taxon>Neoteleostei</taxon>
        <taxon>Acanthomorphata</taxon>
        <taxon>Ovalentaria</taxon>
        <taxon>Blenniimorphae</taxon>
        <taxon>Blenniiformes</taxon>
        <taxon>Blennioidei</taxon>
        <taxon>Blenniidae</taxon>
        <taxon>Salariinae</taxon>
        <taxon>Salarias</taxon>
    </lineage>
</organism>
<evidence type="ECO:0000256" key="2">
    <source>
        <dbReference type="ARBA" id="ARBA00022723"/>
    </source>
</evidence>
<dbReference type="InterPro" id="IPR001870">
    <property type="entry name" value="B30.2/SPRY"/>
</dbReference>
<dbReference type="SMART" id="SM00449">
    <property type="entry name" value="SPRY"/>
    <property type="match status" value="1"/>
</dbReference>
<dbReference type="Gene3D" id="2.60.120.920">
    <property type="match status" value="1"/>
</dbReference>
<evidence type="ECO:0000256" key="6">
    <source>
        <dbReference type="PROSITE-ProRule" id="PRU00175"/>
    </source>
</evidence>
<dbReference type="PROSITE" id="PS50089">
    <property type="entry name" value="ZF_RING_2"/>
    <property type="match status" value="1"/>
</dbReference>
<reference evidence="9" key="1">
    <citation type="submission" date="2019-06" db="EMBL/GenBank/DDBJ databases">
        <authorList>
            <consortium name="Wellcome Sanger Institute Data Sharing"/>
        </authorList>
    </citation>
    <scope>NUCLEOTIDE SEQUENCE [LARGE SCALE GENOMIC DNA]</scope>
</reference>
<evidence type="ECO:0000256" key="3">
    <source>
        <dbReference type="ARBA" id="ARBA00022771"/>
    </source>
</evidence>
<keyword evidence="2" id="KW-0479">Metal-binding</keyword>
<feature type="domain" description="B30.2/SPRY" evidence="8">
    <location>
        <begin position="116"/>
        <end position="317"/>
    </location>
</feature>
<dbReference type="PANTHER" id="PTHR25465">
    <property type="entry name" value="B-BOX DOMAIN CONTAINING"/>
    <property type="match status" value="1"/>
</dbReference>
<dbReference type="SMART" id="SM00589">
    <property type="entry name" value="PRY"/>
    <property type="match status" value="1"/>
</dbReference>
<keyword evidence="3 6" id="KW-0863">Zinc-finger</keyword>
<dbReference type="InterPro" id="IPR013320">
    <property type="entry name" value="ConA-like_dom_sf"/>
</dbReference>
<evidence type="ECO:0008006" key="11">
    <source>
        <dbReference type="Google" id="ProtNLM"/>
    </source>
</evidence>
<dbReference type="PROSITE" id="PS00518">
    <property type="entry name" value="ZF_RING_1"/>
    <property type="match status" value="1"/>
</dbReference>
<dbReference type="CDD" id="cd16040">
    <property type="entry name" value="SPRY_PRY_SNTX"/>
    <property type="match status" value="1"/>
</dbReference>
<evidence type="ECO:0000313" key="10">
    <source>
        <dbReference type="Proteomes" id="UP000472267"/>
    </source>
</evidence>
<dbReference type="SMART" id="SM00184">
    <property type="entry name" value="RING"/>
    <property type="match status" value="1"/>
</dbReference>
<dbReference type="SUPFAM" id="SSF57850">
    <property type="entry name" value="RING/U-box"/>
    <property type="match status" value="1"/>
</dbReference>
<dbReference type="PANTHER" id="PTHR25465:SF5">
    <property type="entry name" value="E3 UBIQUITIN_ISG15 LIGASE TRIM25-RELATED"/>
    <property type="match status" value="1"/>
</dbReference>
<evidence type="ECO:0000313" key="9">
    <source>
        <dbReference type="Ensembl" id="ENSSFAP00005029206.1"/>
    </source>
</evidence>
<keyword evidence="10" id="KW-1185">Reference proteome</keyword>
<keyword evidence="4" id="KW-0862">Zinc</keyword>
<dbReference type="InterPro" id="IPR001841">
    <property type="entry name" value="Znf_RING"/>
</dbReference>
<dbReference type="Pfam" id="PF00622">
    <property type="entry name" value="SPRY"/>
    <property type="match status" value="1"/>
</dbReference>
<feature type="domain" description="RING-type" evidence="7">
    <location>
        <begin position="15"/>
        <end position="58"/>
    </location>
</feature>
<reference evidence="9" key="3">
    <citation type="submission" date="2025-09" db="UniProtKB">
        <authorList>
            <consortium name="Ensembl"/>
        </authorList>
    </citation>
    <scope>IDENTIFICATION</scope>
</reference>
<dbReference type="InParanoid" id="A0A672HJ13"/>
<dbReference type="PROSITE" id="PS50188">
    <property type="entry name" value="B302_SPRY"/>
    <property type="match status" value="1"/>
</dbReference>
<evidence type="ECO:0000256" key="5">
    <source>
        <dbReference type="ARBA" id="ARBA00022859"/>
    </source>
</evidence>
<name>A0A672HJ13_SALFA</name>
<keyword evidence="5" id="KW-0391">Immunity</keyword>
<dbReference type="AlphaFoldDB" id="A0A672HJ13"/>
<evidence type="ECO:0000256" key="1">
    <source>
        <dbReference type="ARBA" id="ARBA00022588"/>
    </source>
</evidence>
<dbReference type="SUPFAM" id="SSF49899">
    <property type="entry name" value="Concanavalin A-like lectins/glucanases"/>
    <property type="match status" value="1"/>
</dbReference>
<dbReference type="Proteomes" id="UP000472267">
    <property type="component" value="Chromosome 3"/>
</dbReference>
<dbReference type="InterPro" id="IPR051051">
    <property type="entry name" value="E3_ubiq-ligase_TRIM/RNF"/>
</dbReference>
<dbReference type="Pfam" id="PF13765">
    <property type="entry name" value="PRY"/>
    <property type="match status" value="1"/>
</dbReference>
<dbReference type="GO" id="GO:0045087">
    <property type="term" value="P:innate immune response"/>
    <property type="evidence" value="ECO:0007669"/>
    <property type="project" value="UniProtKB-KW"/>
</dbReference>
<dbReference type="InterPro" id="IPR003879">
    <property type="entry name" value="Butyrophylin_SPRY"/>
</dbReference>
<dbReference type="InterPro" id="IPR013083">
    <property type="entry name" value="Znf_RING/FYVE/PHD"/>
</dbReference>